<dbReference type="GO" id="GO:0005737">
    <property type="term" value="C:cytoplasm"/>
    <property type="evidence" value="ECO:0007669"/>
    <property type="project" value="TreeGrafter"/>
</dbReference>
<dbReference type="InterPro" id="IPR016156">
    <property type="entry name" value="FAD/NAD-linked_Rdtase_dimer_sf"/>
</dbReference>
<keyword evidence="4" id="KW-0274">FAD</keyword>
<dbReference type="SMART" id="SM01353">
    <property type="entry name" value="AIF_C"/>
    <property type="match status" value="1"/>
</dbReference>
<dbReference type="EMBL" id="AP019536">
    <property type="protein sequence ID" value="BBI99967.1"/>
    <property type="molecule type" value="Genomic_DNA"/>
</dbReference>
<proteinExistence type="predicted"/>
<keyword evidence="5" id="KW-0809">Transit peptide</keyword>
<dbReference type="InterPro" id="IPR050446">
    <property type="entry name" value="FAD-oxidoreductase/Apoptosis"/>
</dbReference>
<dbReference type="AlphaFoldDB" id="A0AAN1T025"/>
<gene>
    <name evidence="11" type="ORF">FGKAn22_16600</name>
</gene>
<name>A0AAN1T025_9PROT</name>
<dbReference type="GO" id="GO:0016174">
    <property type="term" value="F:NAD(P)H oxidase H2O2-forming activity"/>
    <property type="evidence" value="ECO:0007669"/>
    <property type="project" value="TreeGrafter"/>
</dbReference>
<organism evidence="11 12">
    <name type="scientific">Ferrigenium kumadai</name>
    <dbReference type="NCBI Taxonomy" id="1682490"/>
    <lineage>
        <taxon>Bacteria</taxon>
        <taxon>Pseudomonadati</taxon>
        <taxon>Pseudomonadota</taxon>
        <taxon>Betaproteobacteria</taxon>
        <taxon>Nitrosomonadales</taxon>
        <taxon>Gallionellaceae</taxon>
        <taxon>Ferrigenium</taxon>
    </lineage>
</organism>
<keyword evidence="12" id="KW-1185">Reference proteome</keyword>
<dbReference type="GO" id="GO:0071949">
    <property type="term" value="F:FAD binding"/>
    <property type="evidence" value="ECO:0007669"/>
    <property type="project" value="TreeGrafter"/>
</dbReference>
<comment type="catalytic activity">
    <reaction evidence="8">
        <text>A + NADH + H(+) = AH2 + NAD(+)</text>
        <dbReference type="Rhea" id="RHEA:11356"/>
        <dbReference type="ChEBI" id="CHEBI:13193"/>
        <dbReference type="ChEBI" id="CHEBI:15378"/>
        <dbReference type="ChEBI" id="CHEBI:17499"/>
        <dbReference type="ChEBI" id="CHEBI:57540"/>
        <dbReference type="ChEBI" id="CHEBI:57945"/>
    </reaction>
</comment>
<dbReference type="PRINTS" id="PR00411">
    <property type="entry name" value="PNDRDTASEI"/>
</dbReference>
<keyword evidence="7" id="KW-0520">NAD</keyword>
<evidence type="ECO:0000256" key="8">
    <source>
        <dbReference type="ARBA" id="ARBA00047786"/>
    </source>
</evidence>
<dbReference type="GO" id="GO:0033108">
    <property type="term" value="P:mitochondrial respiratory chain complex assembly"/>
    <property type="evidence" value="ECO:0007669"/>
    <property type="project" value="TreeGrafter"/>
</dbReference>
<dbReference type="Gene3D" id="3.50.50.60">
    <property type="entry name" value="FAD/NAD(P)-binding domain"/>
    <property type="match status" value="2"/>
</dbReference>
<evidence type="ECO:0000256" key="7">
    <source>
        <dbReference type="ARBA" id="ARBA00023027"/>
    </source>
</evidence>
<dbReference type="PANTHER" id="PTHR43557">
    <property type="entry name" value="APOPTOSIS-INDUCING FACTOR 1"/>
    <property type="match status" value="1"/>
</dbReference>
<evidence type="ECO:0000256" key="5">
    <source>
        <dbReference type="ARBA" id="ARBA00022946"/>
    </source>
</evidence>
<dbReference type="InterPro" id="IPR036188">
    <property type="entry name" value="FAD/NAD-bd_sf"/>
</dbReference>
<dbReference type="InterPro" id="IPR029324">
    <property type="entry name" value="AIF_C"/>
</dbReference>
<evidence type="ECO:0000256" key="3">
    <source>
        <dbReference type="ARBA" id="ARBA00022703"/>
    </source>
</evidence>
<evidence type="ECO:0000259" key="10">
    <source>
        <dbReference type="Pfam" id="PF14721"/>
    </source>
</evidence>
<dbReference type="PANTHER" id="PTHR43557:SF4">
    <property type="entry name" value="APOPTOSIS-INDUCING FACTOR 1, MITOCHONDRIAL"/>
    <property type="match status" value="1"/>
</dbReference>
<dbReference type="RefSeq" id="WP_212785228.1">
    <property type="nucleotide sequence ID" value="NZ_AP019536.1"/>
</dbReference>
<sequence>MKSDYDYVIVGGGLAGASAVEGIRERDAAGSILLIGEEVHLPYDRPPLSKKLWFGKKNVEDIFLHDRAFYDTHGVALALGAAASRLDPAAKRITLAGGATYGYGKLLLATGCKPRHLDIPGGDLDGICYFRDLDDYLHTRGKAAEGKSAVVVGGGFIGSELAAALNINKLDVTMIFPGELLCDRVLPDYLGRAVQQRYQEKGVRILASDKPVSFGNNGNQFVTRTWKGETIASDIVIVGVGVVPDLELARSGGLEVGNGIVVNEYLETSSPDIYAAGDNAFFPYRVLGQAMRIEHWDHALIQGRWAGRNMAGAHEPYTHLPYFFSDLFEFGYEATGEVDSRLETFADWQKENETGVIYYLRDGKVRGVMMCNVWDKVETARELIRKDETVSPEKLRGLIR</sequence>
<evidence type="ECO:0000256" key="1">
    <source>
        <dbReference type="ARBA" id="ARBA00001974"/>
    </source>
</evidence>
<evidence type="ECO:0000313" key="11">
    <source>
        <dbReference type="EMBL" id="BBI99967.1"/>
    </source>
</evidence>
<dbReference type="Pfam" id="PF07992">
    <property type="entry name" value="Pyr_redox_2"/>
    <property type="match status" value="1"/>
</dbReference>
<dbReference type="Pfam" id="PF14721">
    <property type="entry name" value="AIF_C"/>
    <property type="match status" value="1"/>
</dbReference>
<dbReference type="SUPFAM" id="SSF55424">
    <property type="entry name" value="FAD/NAD-linked reductases, dimerisation (C-terminal) domain"/>
    <property type="match status" value="1"/>
</dbReference>
<evidence type="ECO:0000256" key="4">
    <source>
        <dbReference type="ARBA" id="ARBA00022827"/>
    </source>
</evidence>
<evidence type="ECO:0000313" key="12">
    <source>
        <dbReference type="Proteomes" id="UP001319121"/>
    </source>
</evidence>
<keyword evidence="2" id="KW-0285">Flavoprotein</keyword>
<accession>A0AAN1T025</accession>
<dbReference type="InterPro" id="IPR023753">
    <property type="entry name" value="FAD/NAD-binding_dom"/>
</dbReference>
<dbReference type="Gene3D" id="3.30.390.30">
    <property type="match status" value="1"/>
</dbReference>
<comment type="cofactor">
    <cofactor evidence="1">
        <name>FAD</name>
        <dbReference type="ChEBI" id="CHEBI:57692"/>
    </cofactor>
</comment>
<evidence type="ECO:0000256" key="2">
    <source>
        <dbReference type="ARBA" id="ARBA00022630"/>
    </source>
</evidence>
<dbReference type="GO" id="GO:0012501">
    <property type="term" value="P:programmed cell death"/>
    <property type="evidence" value="ECO:0007669"/>
    <property type="project" value="TreeGrafter"/>
</dbReference>
<keyword evidence="3" id="KW-0053">Apoptosis</keyword>
<feature type="domain" description="Mitochondrial apoptosis-inducing factor C-terminal" evidence="10">
    <location>
        <begin position="306"/>
        <end position="353"/>
    </location>
</feature>
<dbReference type="GO" id="GO:0046983">
    <property type="term" value="F:protein dimerization activity"/>
    <property type="evidence" value="ECO:0007669"/>
    <property type="project" value="InterPro"/>
</dbReference>
<feature type="domain" description="FAD/NAD(P)-binding" evidence="9">
    <location>
        <begin position="5"/>
        <end position="303"/>
    </location>
</feature>
<dbReference type="KEGG" id="fku:FGKAn22_16600"/>
<keyword evidence="6" id="KW-0560">Oxidoreductase</keyword>
<dbReference type="Proteomes" id="UP001319121">
    <property type="component" value="Chromosome"/>
</dbReference>
<protein>
    <submittedName>
        <fullName evidence="11">N-acylamino acid racemase</fullName>
    </submittedName>
</protein>
<dbReference type="SUPFAM" id="SSF51905">
    <property type="entry name" value="FAD/NAD(P)-binding domain"/>
    <property type="match status" value="2"/>
</dbReference>
<evidence type="ECO:0000259" key="9">
    <source>
        <dbReference type="Pfam" id="PF07992"/>
    </source>
</evidence>
<reference evidence="11 12" key="1">
    <citation type="submission" date="2019-03" db="EMBL/GenBank/DDBJ databases">
        <title>Complete genome sequence of Ferrigenium kumadai strain An22, a microaerophilic iron-oxidizing bacterium isolated from a paddy field soil.</title>
        <authorList>
            <person name="Watanabe T."/>
            <person name="Asakawa S."/>
        </authorList>
    </citation>
    <scope>NUCLEOTIDE SEQUENCE [LARGE SCALE GENOMIC DNA]</scope>
    <source>
        <strain evidence="11 12">An22</strain>
    </source>
</reference>
<dbReference type="PRINTS" id="PR00368">
    <property type="entry name" value="FADPNR"/>
</dbReference>
<evidence type="ECO:0000256" key="6">
    <source>
        <dbReference type="ARBA" id="ARBA00023002"/>
    </source>
</evidence>